<dbReference type="PANTHER" id="PTHR31377">
    <property type="entry name" value="AGMATINE DEIMINASE-RELATED"/>
    <property type="match status" value="1"/>
</dbReference>
<dbReference type="GO" id="GO:0004668">
    <property type="term" value="F:protein-arginine deiminase activity"/>
    <property type="evidence" value="ECO:0007669"/>
    <property type="project" value="InterPro"/>
</dbReference>
<organism evidence="2 3">
    <name type="scientific">Granulicella sibirica</name>
    <dbReference type="NCBI Taxonomy" id="2479048"/>
    <lineage>
        <taxon>Bacteria</taxon>
        <taxon>Pseudomonadati</taxon>
        <taxon>Acidobacteriota</taxon>
        <taxon>Terriglobia</taxon>
        <taxon>Terriglobales</taxon>
        <taxon>Acidobacteriaceae</taxon>
        <taxon>Granulicella</taxon>
    </lineage>
</organism>
<reference evidence="3" key="2">
    <citation type="submission" date="2019-02" db="EMBL/GenBank/DDBJ databases">
        <title>Granulicella sibirica sp. nov., a psychrotolerant acidobacterium isolated from an organic soil layer in forested tundra, West Siberia.</title>
        <authorList>
            <person name="Oshkin I.Y."/>
            <person name="Kulichevskaya I.S."/>
            <person name="Rijpstra W.I.C."/>
            <person name="Sinninghe Damste J.S."/>
            <person name="Rakitin A.L."/>
            <person name="Ravin N.V."/>
            <person name="Dedysh S.N."/>
        </authorList>
    </citation>
    <scope>NUCLEOTIDE SEQUENCE [LARGE SCALE GENOMIC DNA]</scope>
    <source>
        <strain evidence="3">AF10</strain>
    </source>
</reference>
<reference evidence="2 3" key="1">
    <citation type="submission" date="2018-11" db="EMBL/GenBank/DDBJ databases">
        <authorList>
            <person name="Mardanov A.V."/>
            <person name="Ravin N.V."/>
            <person name="Dedysh S.N."/>
        </authorList>
    </citation>
    <scope>NUCLEOTIDE SEQUENCE [LARGE SCALE GENOMIC DNA]</scope>
    <source>
        <strain evidence="2 3">AF10</strain>
    </source>
</reference>
<dbReference type="GO" id="GO:0047632">
    <property type="term" value="F:agmatine deiminase activity"/>
    <property type="evidence" value="ECO:0007669"/>
    <property type="project" value="TreeGrafter"/>
</dbReference>
<dbReference type="InterPro" id="IPR007466">
    <property type="entry name" value="Peptidyl-Arg-deiminase_porph"/>
</dbReference>
<evidence type="ECO:0000313" key="3">
    <source>
        <dbReference type="Proteomes" id="UP000289437"/>
    </source>
</evidence>
<keyword evidence="3" id="KW-1185">Reference proteome</keyword>
<dbReference type="PANTHER" id="PTHR31377:SF0">
    <property type="entry name" value="AGMATINE DEIMINASE-RELATED"/>
    <property type="match status" value="1"/>
</dbReference>
<dbReference type="SUPFAM" id="SSF55909">
    <property type="entry name" value="Pentein"/>
    <property type="match status" value="1"/>
</dbReference>
<sequence>MPAEWAPHAATWIAWPHNAEDWPNKFQPIPWVYAEIVRHLSRVEDVHILVNDLAAERRAAAMLKRGGSNLARIHFHHWPTDRVWLRDSGPIFVKNPAGDLALTNWKFNAWAKYDNHRRDNLIPHHVATLYATPEFCPSTETPEGTHRFVLEGGSIDTNGAGILLTTEECLLSKIQERNPGLGDESQTRATLEKAFSDYLGIDQTLWLHRGAAGDDTHGHVDDITRFVAENRIITCVEPNTADENHLPLAENLDRLRTARNLQGEPFEILELPMPEPVLFEGQRLPASYANFYIANDLVLVPTFNDANDRRALNLLADCFPTRQIVGIHCVDLIWGLGALHCMTQQEPA</sequence>
<accession>A0A4Q0T335</accession>
<proteinExistence type="predicted"/>
<comment type="caution">
    <text evidence="2">The sequence shown here is derived from an EMBL/GenBank/DDBJ whole genome shotgun (WGS) entry which is preliminary data.</text>
</comment>
<dbReference type="Proteomes" id="UP000289437">
    <property type="component" value="Unassembled WGS sequence"/>
</dbReference>
<dbReference type="EMBL" id="RDSM01000002">
    <property type="protein sequence ID" value="RXH56369.1"/>
    <property type="molecule type" value="Genomic_DNA"/>
</dbReference>
<dbReference type="Gene3D" id="3.75.10.10">
    <property type="entry name" value="L-arginine/glycine Amidinotransferase, Chain A"/>
    <property type="match status" value="1"/>
</dbReference>
<dbReference type="GO" id="GO:0009446">
    <property type="term" value="P:putrescine biosynthetic process"/>
    <property type="evidence" value="ECO:0007669"/>
    <property type="project" value="InterPro"/>
</dbReference>
<evidence type="ECO:0000256" key="1">
    <source>
        <dbReference type="ARBA" id="ARBA00022801"/>
    </source>
</evidence>
<evidence type="ECO:0000313" key="2">
    <source>
        <dbReference type="EMBL" id="RXH56369.1"/>
    </source>
</evidence>
<dbReference type="Pfam" id="PF04371">
    <property type="entry name" value="PAD_porph"/>
    <property type="match status" value="1"/>
</dbReference>
<keyword evidence="1" id="KW-0378">Hydrolase</keyword>
<protein>
    <submittedName>
        <fullName evidence="2">Agmatine deiminase</fullName>
    </submittedName>
</protein>
<dbReference type="AlphaFoldDB" id="A0A4Q0T335"/>
<gene>
    <name evidence="2" type="ORF">GRAN_3226</name>
</gene>
<name>A0A4Q0T335_9BACT</name>